<dbReference type="RefSeq" id="WP_153360385.1">
    <property type="nucleotide sequence ID" value="NZ_WIXI01000051.1"/>
</dbReference>
<proteinExistence type="predicted"/>
<keyword evidence="3" id="KW-1185">Reference proteome</keyword>
<sequence>MVGKKLIFAGACLAALVMAVPAFAKDNCYSETALKRITQQYKLKLAKCYWNSDTAESEEEFQCVKTWVAPDKTYLSAELKSGCYSLKKHTASQMRELYKVGAPIAEPEGDEAALPSDAPLFTDYPVASIYRGKARAPESDDRSRNLAVPLSDISKSVKRGVQFAGEYAVAQAGCGTGCSNVVFASLRTGKLLSFPRGGETNQGLELEFRTDSRQMLVRWFTDSFWETCVYETFILDDGRWTPKISLPSKNKEACENSSLWLGLLEARGR</sequence>
<gene>
    <name evidence="2" type="ORF">GAO09_29050</name>
</gene>
<evidence type="ECO:0000313" key="2">
    <source>
        <dbReference type="EMBL" id="MQY50083.1"/>
    </source>
</evidence>
<accession>A0A6A8AFH7</accession>
<comment type="caution">
    <text evidence="2">The sequence shown here is derived from an EMBL/GenBank/DDBJ whole genome shotgun (WGS) entry which is preliminary data.</text>
</comment>
<name>A0A6A8AFH7_9HYPH</name>
<reference evidence="2 3" key="1">
    <citation type="submission" date="2019-11" db="EMBL/GenBank/DDBJ databases">
        <title>Genome analysis of Rhizobacterium cereale a novel genus and species isolated from maize roots in North Spain.</title>
        <authorList>
            <person name="Menendez E."/>
            <person name="Flores-Felix J.D."/>
            <person name="Ramirez-Bahena M.-H."/>
            <person name="Igual J.M."/>
            <person name="Garcia-Fraile P."/>
            <person name="Peix A."/>
            <person name="Velazquez E."/>
        </authorList>
    </citation>
    <scope>NUCLEOTIDE SEQUENCE [LARGE SCALE GENOMIC DNA]</scope>
    <source>
        <strain evidence="2 3">RZME27</strain>
    </source>
</reference>
<dbReference type="EMBL" id="WIXI01000051">
    <property type="protein sequence ID" value="MQY50083.1"/>
    <property type="molecule type" value="Genomic_DNA"/>
</dbReference>
<feature type="signal peptide" evidence="1">
    <location>
        <begin position="1"/>
        <end position="24"/>
    </location>
</feature>
<evidence type="ECO:0000313" key="3">
    <source>
        <dbReference type="Proteomes" id="UP000435138"/>
    </source>
</evidence>
<dbReference type="AlphaFoldDB" id="A0A6A8AFH7"/>
<dbReference type="Proteomes" id="UP000435138">
    <property type="component" value="Unassembled WGS sequence"/>
</dbReference>
<keyword evidence="1" id="KW-0732">Signal</keyword>
<protein>
    <submittedName>
        <fullName evidence="2">Uncharacterized protein</fullName>
    </submittedName>
</protein>
<feature type="chain" id="PRO_5025580351" evidence="1">
    <location>
        <begin position="25"/>
        <end position="269"/>
    </location>
</feature>
<evidence type="ECO:0000256" key="1">
    <source>
        <dbReference type="SAM" id="SignalP"/>
    </source>
</evidence>
<organism evidence="2 3">
    <name type="scientific">Endobacterium cereale</name>
    <dbReference type="NCBI Taxonomy" id="2663029"/>
    <lineage>
        <taxon>Bacteria</taxon>
        <taxon>Pseudomonadati</taxon>
        <taxon>Pseudomonadota</taxon>
        <taxon>Alphaproteobacteria</taxon>
        <taxon>Hyphomicrobiales</taxon>
        <taxon>Rhizobiaceae</taxon>
        <taxon>Endobacterium</taxon>
    </lineage>
</organism>